<evidence type="ECO:0000313" key="3">
    <source>
        <dbReference type="EMBL" id="ANX11668.1"/>
    </source>
</evidence>
<dbReference type="PANTHER" id="PTHR30461:SF23">
    <property type="entry name" value="DNA RECOMBINASE-RELATED"/>
    <property type="match status" value="1"/>
</dbReference>
<name>A0A1B1Z2L2_9BACL</name>
<gene>
    <name evidence="3" type="ORF">ABE41_006580</name>
</gene>
<evidence type="ECO:0008006" key="5">
    <source>
        <dbReference type="Google" id="ProtNLM"/>
    </source>
</evidence>
<organism evidence="3 4">
    <name type="scientific">Fictibacillus arsenicus</name>
    <dbReference type="NCBI Taxonomy" id="255247"/>
    <lineage>
        <taxon>Bacteria</taxon>
        <taxon>Bacillati</taxon>
        <taxon>Bacillota</taxon>
        <taxon>Bacilli</taxon>
        <taxon>Bacillales</taxon>
        <taxon>Fictibacillaceae</taxon>
        <taxon>Fictibacillus</taxon>
    </lineage>
</organism>
<dbReference type="Pfam" id="PF07508">
    <property type="entry name" value="Recombinase"/>
    <property type="match status" value="1"/>
</dbReference>
<evidence type="ECO:0000259" key="2">
    <source>
        <dbReference type="PROSITE" id="PS51737"/>
    </source>
</evidence>
<evidence type="ECO:0000259" key="1">
    <source>
        <dbReference type="PROSITE" id="PS51736"/>
    </source>
</evidence>
<dbReference type="KEGG" id="far:ABE41_006580"/>
<dbReference type="Proteomes" id="UP000077412">
    <property type="component" value="Chromosome"/>
</dbReference>
<dbReference type="GO" id="GO:0000150">
    <property type="term" value="F:DNA strand exchange activity"/>
    <property type="evidence" value="ECO:0007669"/>
    <property type="project" value="InterPro"/>
</dbReference>
<proteinExistence type="predicted"/>
<keyword evidence="4" id="KW-1185">Reference proteome</keyword>
<dbReference type="EMBL" id="CP016761">
    <property type="protein sequence ID" value="ANX11668.1"/>
    <property type="molecule type" value="Genomic_DNA"/>
</dbReference>
<dbReference type="InterPro" id="IPR006119">
    <property type="entry name" value="Resolv_N"/>
</dbReference>
<dbReference type="InterPro" id="IPR038109">
    <property type="entry name" value="DNA_bind_recomb_sf"/>
</dbReference>
<dbReference type="PROSITE" id="PS51737">
    <property type="entry name" value="RECOMBINASE_DNA_BIND"/>
    <property type="match status" value="1"/>
</dbReference>
<dbReference type="GO" id="GO:0003677">
    <property type="term" value="F:DNA binding"/>
    <property type="evidence" value="ECO:0007669"/>
    <property type="project" value="InterPro"/>
</dbReference>
<dbReference type="PROSITE" id="PS51736">
    <property type="entry name" value="RECOMBINASES_3"/>
    <property type="match status" value="1"/>
</dbReference>
<dbReference type="Gene3D" id="3.90.1750.20">
    <property type="entry name" value="Putative Large Serine Recombinase, Chain B, Domain 2"/>
    <property type="match status" value="1"/>
</dbReference>
<feature type="domain" description="Resolvase/invertase-type recombinase catalytic" evidence="1">
    <location>
        <begin position="1"/>
        <end position="28"/>
    </location>
</feature>
<dbReference type="PANTHER" id="PTHR30461">
    <property type="entry name" value="DNA-INVERTASE FROM LAMBDOID PROPHAGE"/>
    <property type="match status" value="1"/>
</dbReference>
<dbReference type="AlphaFoldDB" id="A0A1B1Z2L2"/>
<feature type="domain" description="Recombinase" evidence="2">
    <location>
        <begin position="36"/>
        <end position="166"/>
    </location>
</feature>
<accession>A0A1B1Z2L2</accession>
<dbReference type="InterPro" id="IPR011109">
    <property type="entry name" value="DNA_bind_recombinase_dom"/>
</dbReference>
<dbReference type="STRING" id="255247.ABE41_006580"/>
<dbReference type="InterPro" id="IPR050639">
    <property type="entry name" value="SSR_resolvase"/>
</dbReference>
<protein>
    <recommendedName>
        <fullName evidence="5">Recombinase domain-containing protein</fullName>
    </recommendedName>
</protein>
<sequence>MRGAIAEFEKAKINERMSRGRREKARQGKVLRNFQIYGYDYDKETCQIIIKPEEANVVRLIFDLFTKPNDLVEGINGIAKYLSNKGIPTKRGAKVWHRQVVRQLLMNQVHTGKFHQNRWNTEGMLGNKYKSKEDRVPMKERPKEEWIPMSARRSLMLKHLNMHKAC</sequence>
<reference evidence="3 4" key="1">
    <citation type="submission" date="2016-08" db="EMBL/GenBank/DDBJ databases">
        <title>Complete genome sequence of Fictibacillus arsenicus G25-54, a strain with toxicity to nematodes and a potential arsenic-resistance activity.</title>
        <authorList>
            <person name="Zheng Z."/>
        </authorList>
    </citation>
    <scope>NUCLEOTIDE SEQUENCE [LARGE SCALE GENOMIC DNA]</scope>
    <source>
        <strain evidence="3 4">G25-54</strain>
    </source>
</reference>
<evidence type="ECO:0000313" key="4">
    <source>
        <dbReference type="Proteomes" id="UP000077412"/>
    </source>
</evidence>